<evidence type="ECO:0000256" key="1">
    <source>
        <dbReference type="SAM" id="MobiDB-lite"/>
    </source>
</evidence>
<proteinExistence type="predicted"/>
<accession>A0A6L2LQT1</accession>
<dbReference type="AlphaFoldDB" id="A0A6L2LQT1"/>
<dbReference type="EMBL" id="BKCJ010004952">
    <property type="protein sequence ID" value="GEU64038.1"/>
    <property type="molecule type" value="Genomic_DNA"/>
</dbReference>
<feature type="region of interest" description="Disordered" evidence="1">
    <location>
        <begin position="478"/>
        <end position="566"/>
    </location>
</feature>
<name>A0A6L2LQT1_TANCI</name>
<reference evidence="2" key="1">
    <citation type="journal article" date="2019" name="Sci. Rep.">
        <title>Draft genome of Tanacetum cinerariifolium, the natural source of mosquito coil.</title>
        <authorList>
            <person name="Yamashiro T."/>
            <person name="Shiraishi A."/>
            <person name="Satake H."/>
            <person name="Nakayama K."/>
        </authorList>
    </citation>
    <scope>NUCLEOTIDE SEQUENCE</scope>
</reference>
<sequence>MSVIKEMSNQVGKCNEVNKVNKTINESLTAELERYKEQIIIFEEIHKFDLNDREKYIDSQLRDVIVDRNANVVDFQNEIHSSKLHLSATVESHKPFSTTADVLKKKSKAKEDKYLKEIIELEKKFREYRKYFEIEKKELIIENNHLLEHIICQDVMSIVMHDDVKSTNVLPANNNSLEYDNLEAELLTKENDRLLELIISQDLVHTDVNTLATIANYRNMENSYLDEWMYKLDLEPLSPKLLKNKEAHVDYLKHTQINVDTLRKIVQQATALRPLDSYLDFACQSSKSNKKKHWKPTGKVFTSVGNRWLPTGQTFTIDGTKCPMTRITSTPIVHHKETSQTPIITSNLEIKVPLDLGMIMLQKSWDMGLSDRKCHDFSSLLCGRIRTQLIFTGIILQTRLIMETIHVEFDELTTMASKQFGSRLELQILTPRTISLGFVENPSSLIPYVLPTKNEWDILFQPMFDEYFNPPKSIVSSVPAATAPRPADSTGTPSSTTIDQDVPSASTSPTSTETQTPVIFEGVEEQLQPTQFDKDPFYDILTSEPNSQDSSSNVQPANPPFEHLSK</sequence>
<feature type="compositionally biased region" description="Polar residues" evidence="1">
    <location>
        <begin position="543"/>
        <end position="556"/>
    </location>
</feature>
<feature type="compositionally biased region" description="Low complexity" evidence="1">
    <location>
        <begin position="503"/>
        <end position="517"/>
    </location>
</feature>
<protein>
    <recommendedName>
        <fullName evidence="3">Integrase, catalytic region, zinc finger, CCHC-type, peptidase aspartic, catalytic</fullName>
    </recommendedName>
</protein>
<comment type="caution">
    <text evidence="2">The sequence shown here is derived from an EMBL/GenBank/DDBJ whole genome shotgun (WGS) entry which is preliminary data.</text>
</comment>
<feature type="compositionally biased region" description="Polar residues" evidence="1">
    <location>
        <begin position="489"/>
        <end position="499"/>
    </location>
</feature>
<evidence type="ECO:0000313" key="2">
    <source>
        <dbReference type="EMBL" id="GEU64038.1"/>
    </source>
</evidence>
<organism evidence="2">
    <name type="scientific">Tanacetum cinerariifolium</name>
    <name type="common">Dalmatian daisy</name>
    <name type="synonym">Chrysanthemum cinerariifolium</name>
    <dbReference type="NCBI Taxonomy" id="118510"/>
    <lineage>
        <taxon>Eukaryota</taxon>
        <taxon>Viridiplantae</taxon>
        <taxon>Streptophyta</taxon>
        <taxon>Embryophyta</taxon>
        <taxon>Tracheophyta</taxon>
        <taxon>Spermatophyta</taxon>
        <taxon>Magnoliopsida</taxon>
        <taxon>eudicotyledons</taxon>
        <taxon>Gunneridae</taxon>
        <taxon>Pentapetalae</taxon>
        <taxon>asterids</taxon>
        <taxon>campanulids</taxon>
        <taxon>Asterales</taxon>
        <taxon>Asteraceae</taxon>
        <taxon>Asteroideae</taxon>
        <taxon>Anthemideae</taxon>
        <taxon>Anthemidinae</taxon>
        <taxon>Tanacetum</taxon>
    </lineage>
</organism>
<gene>
    <name evidence="2" type="ORF">Tci_036016</name>
</gene>
<evidence type="ECO:0008006" key="3">
    <source>
        <dbReference type="Google" id="ProtNLM"/>
    </source>
</evidence>